<dbReference type="GeneTree" id="ENSGT01120000277773"/>
<protein>
    <submittedName>
        <fullName evidence="1">Uncharacterized protein</fullName>
    </submittedName>
</protein>
<dbReference type="AlphaFoldDB" id="A0AAZ3QDH2"/>
<accession>A0AAZ3QDH2</accession>
<dbReference type="InterPro" id="IPR029063">
    <property type="entry name" value="SAM-dependent_MTases_sf"/>
</dbReference>
<evidence type="ECO:0000313" key="1">
    <source>
        <dbReference type="Ensembl" id="ENSOTSP00005126400.1"/>
    </source>
</evidence>
<name>A0AAZ3QDH2_ONCTS</name>
<reference evidence="1" key="3">
    <citation type="submission" date="2025-09" db="UniProtKB">
        <authorList>
            <consortium name="Ensembl"/>
        </authorList>
    </citation>
    <scope>IDENTIFICATION</scope>
</reference>
<evidence type="ECO:0000313" key="2">
    <source>
        <dbReference type="Proteomes" id="UP000694402"/>
    </source>
</evidence>
<reference evidence="2" key="1">
    <citation type="journal article" date="2018" name="PLoS ONE">
        <title>Chinook salmon (Oncorhynchus tshawytscha) genome and transcriptome.</title>
        <authorList>
            <person name="Christensen K.A."/>
            <person name="Leong J.S."/>
            <person name="Sakhrani D."/>
            <person name="Biagi C.A."/>
            <person name="Minkley D.R."/>
            <person name="Withler R.E."/>
            <person name="Rondeau E.B."/>
            <person name="Koop B.F."/>
            <person name="Devlin R.H."/>
        </authorList>
    </citation>
    <scope>NUCLEOTIDE SEQUENCE [LARGE SCALE GENOMIC DNA]</scope>
</reference>
<dbReference type="Proteomes" id="UP000694402">
    <property type="component" value="Unassembled WGS sequence"/>
</dbReference>
<dbReference type="Gene3D" id="3.40.50.150">
    <property type="entry name" value="Vaccinia Virus protein VP39"/>
    <property type="match status" value="1"/>
</dbReference>
<organism evidence="1 2">
    <name type="scientific">Oncorhynchus tshawytscha</name>
    <name type="common">Chinook salmon</name>
    <name type="synonym">Salmo tshawytscha</name>
    <dbReference type="NCBI Taxonomy" id="74940"/>
    <lineage>
        <taxon>Eukaryota</taxon>
        <taxon>Metazoa</taxon>
        <taxon>Chordata</taxon>
        <taxon>Craniata</taxon>
        <taxon>Vertebrata</taxon>
        <taxon>Euteleostomi</taxon>
        <taxon>Actinopterygii</taxon>
        <taxon>Neopterygii</taxon>
        <taxon>Teleostei</taxon>
        <taxon>Protacanthopterygii</taxon>
        <taxon>Salmoniformes</taxon>
        <taxon>Salmonidae</taxon>
        <taxon>Salmoninae</taxon>
        <taxon>Oncorhynchus</taxon>
    </lineage>
</organism>
<sequence length="141" mass="15792">HLPYCCAPNVGTQSKQSHATSESFLEDGLGSESLDLILDKCTIDTLLQSREWGAKVSQVLKQYLEALRNSGSHLWFSDDDPDARMLWLEKEGWEPGVMAANVGVQEEEELRGVTYYCYHVNPSYSTVASWLLKSVCCSIEV</sequence>
<dbReference type="Ensembl" id="ENSOTST00005188318.1">
    <property type="protein sequence ID" value="ENSOTSP00005126400.1"/>
    <property type="gene ID" value="ENSOTSG00005058263.1"/>
</dbReference>
<reference evidence="1" key="2">
    <citation type="submission" date="2025-08" db="UniProtKB">
        <authorList>
            <consortium name="Ensembl"/>
        </authorList>
    </citation>
    <scope>IDENTIFICATION</scope>
</reference>
<keyword evidence="2" id="KW-1185">Reference proteome</keyword>
<proteinExistence type="predicted"/>